<keyword evidence="5" id="KW-0479">Metal-binding</keyword>
<dbReference type="PROSITE" id="PS51918">
    <property type="entry name" value="RADICAL_SAM"/>
    <property type="match status" value="1"/>
</dbReference>
<dbReference type="PROSITE" id="PS51449">
    <property type="entry name" value="MTTASE_N"/>
    <property type="match status" value="1"/>
</dbReference>
<keyword evidence="4" id="KW-0949">S-adenosyl-L-methionine</keyword>
<protein>
    <submittedName>
        <fullName evidence="10">MiaB-like tRNA modifying enzyme</fullName>
    </submittedName>
</protein>
<dbReference type="AlphaFoldDB" id="E4TFP7"/>
<sequence length="415" mass="47447">MKIAFHTFGCKVNLVETENLKEKANLEGFKYTDSIEESDVIVVNSCAVTDNAEKKSLHYLKKLKQKFPEKKIVLTGCLAEMKKDLIKDADILVTNIAKDEIFKYIKENKHQLTPINELDYYKESFPNAIVDKTRGFLKIQDGCDAFCSYCIIPNLRGKPRSKSEEIIIREFSQLVDKGFKEIVLVGIHIGKYGIDTNTDLKKLLKKLIQIDGNFRIRLSSLELNEIDQEMIEIILNSDKICKHLHIPLQGSTNKILKLMNRHYTFEKFASTVEYLKSRNEFLTIGTDVITGFPGETEEDFTIGYDNLLKLPISYMHVFPFSERKGTKASILPDKVSNEIKKKRSGMLRDLSESKRFNSAKRLFGTVQKVLAEKDNRALTDNYFEVCINEEIQANSFLNVKIIGVSMDGTLIGRSI</sequence>
<evidence type="ECO:0000256" key="2">
    <source>
        <dbReference type="ARBA" id="ARBA00022485"/>
    </source>
</evidence>
<dbReference type="InterPro" id="IPR013848">
    <property type="entry name" value="Methylthiotransferase_N"/>
</dbReference>
<dbReference type="InterPro" id="IPR006467">
    <property type="entry name" value="MiaB-like_bact"/>
</dbReference>
<dbReference type="PANTHER" id="PTHR11918">
    <property type="entry name" value="RADICAL SAM PROTEINS"/>
    <property type="match status" value="1"/>
</dbReference>
<dbReference type="STRING" id="768670.Calni_0603"/>
<keyword evidence="3" id="KW-0808">Transferase</keyword>
<dbReference type="SFLD" id="SFLDG01082">
    <property type="entry name" value="B12-binding_domain_containing"/>
    <property type="match status" value="1"/>
</dbReference>
<dbReference type="InterPro" id="IPR023404">
    <property type="entry name" value="rSAM_horseshoe"/>
</dbReference>
<evidence type="ECO:0000256" key="3">
    <source>
        <dbReference type="ARBA" id="ARBA00022679"/>
    </source>
</evidence>
<dbReference type="SFLD" id="SFLDS00029">
    <property type="entry name" value="Radical_SAM"/>
    <property type="match status" value="1"/>
</dbReference>
<dbReference type="HOGENOM" id="CLU_018697_1_0_0"/>
<dbReference type="FunFam" id="3.40.50.12160:FF:000003">
    <property type="entry name" value="CDK5 regulatory subunit-associated protein 1"/>
    <property type="match status" value="1"/>
</dbReference>
<dbReference type="Proteomes" id="UP000007039">
    <property type="component" value="Chromosome"/>
</dbReference>
<dbReference type="NCBIfam" id="TIGR00089">
    <property type="entry name" value="MiaB/RimO family radical SAM methylthiotransferase"/>
    <property type="match status" value="1"/>
</dbReference>
<evidence type="ECO:0000259" key="8">
    <source>
        <dbReference type="PROSITE" id="PS51449"/>
    </source>
</evidence>
<dbReference type="InterPro" id="IPR005839">
    <property type="entry name" value="Methylthiotransferase"/>
</dbReference>
<dbReference type="InterPro" id="IPR058240">
    <property type="entry name" value="rSAM_sf"/>
</dbReference>
<dbReference type="GO" id="GO:0051539">
    <property type="term" value="F:4 iron, 4 sulfur cluster binding"/>
    <property type="evidence" value="ECO:0007669"/>
    <property type="project" value="UniProtKB-KW"/>
</dbReference>
<proteinExistence type="predicted"/>
<dbReference type="Gene3D" id="3.80.30.20">
    <property type="entry name" value="tm_1862 like domain"/>
    <property type="match status" value="1"/>
</dbReference>
<reference evidence="10 11" key="2">
    <citation type="journal article" date="2011" name="Stand. Genomic Sci.">
        <title>Complete genome sequence of Calditerrivibrio nitroreducens type strain (Yu37-1).</title>
        <authorList>
            <person name="Pitluck S."/>
            <person name="Sikorski J."/>
            <person name="Zeytun A."/>
            <person name="Lapidus A."/>
            <person name="Nolan M."/>
            <person name="Lucas S."/>
            <person name="Hammon N."/>
            <person name="Deshpande S."/>
            <person name="Cheng J.F."/>
            <person name="Tapia R."/>
            <person name="Han C."/>
            <person name="Goodwin L."/>
            <person name="Liolios K."/>
            <person name="Pagani I."/>
            <person name="Ivanova N."/>
            <person name="Mavromatis K."/>
            <person name="Pati A."/>
            <person name="Chen A."/>
            <person name="Palaniappan K."/>
            <person name="Hauser L."/>
            <person name="Chang Y.J."/>
            <person name="Jeffries C.D."/>
            <person name="Detter J.C."/>
            <person name="Brambilla E."/>
            <person name="Djao O.D."/>
            <person name="Rohde M."/>
            <person name="Spring S."/>
            <person name="Goker M."/>
            <person name="Woyke T."/>
            <person name="Bristow J."/>
            <person name="Eisen J.A."/>
            <person name="Markowitz V."/>
            <person name="Hugenholtz P."/>
            <person name="Kyrpides N.C."/>
            <person name="Klenk H.P."/>
            <person name="Land M."/>
        </authorList>
    </citation>
    <scope>NUCLEOTIDE SEQUENCE [LARGE SCALE GENOMIC DNA]</scope>
    <source>
        <strain evidence="11">DSM 19672 / NBRC 101217 / Yu37-1</strain>
    </source>
</reference>
<dbReference type="InterPro" id="IPR038135">
    <property type="entry name" value="Methylthiotransferase_N_sf"/>
</dbReference>
<dbReference type="NCBIfam" id="TIGR01579">
    <property type="entry name" value="MiaB-like-C"/>
    <property type="match status" value="1"/>
</dbReference>
<name>E4TFP7_CALNY</name>
<evidence type="ECO:0000256" key="1">
    <source>
        <dbReference type="ARBA" id="ARBA00001966"/>
    </source>
</evidence>
<dbReference type="KEGG" id="cni:Calni_0603"/>
<accession>E4TFP7</accession>
<evidence type="ECO:0000259" key="9">
    <source>
        <dbReference type="PROSITE" id="PS51918"/>
    </source>
</evidence>
<dbReference type="SUPFAM" id="SSF102114">
    <property type="entry name" value="Radical SAM enzymes"/>
    <property type="match status" value="1"/>
</dbReference>
<reference key="1">
    <citation type="submission" date="2010-11" db="EMBL/GenBank/DDBJ databases">
        <title>The complete genome of chromosome of Calditerrivibrio nitroreducens DSM 19672.</title>
        <authorList>
            <consortium name="US DOE Joint Genome Institute (JGI-PGF)"/>
            <person name="Lucas S."/>
            <person name="Copeland A."/>
            <person name="Lapidus A."/>
            <person name="Bruce D."/>
            <person name="Goodwin L."/>
            <person name="Pitluck S."/>
            <person name="Kyrpides N."/>
            <person name="Mavromatis K."/>
            <person name="Ivanova N."/>
            <person name="Mikhailova N."/>
            <person name="Zeytun A."/>
            <person name="Brettin T."/>
            <person name="Detter J.C."/>
            <person name="Tapia R."/>
            <person name="Han C."/>
            <person name="Land M."/>
            <person name="Hauser L."/>
            <person name="Markowitz V."/>
            <person name="Cheng J.-F."/>
            <person name="Hugenholtz P."/>
            <person name="Woyke T."/>
            <person name="Wu D."/>
            <person name="Spring S."/>
            <person name="Schroeder M."/>
            <person name="Brambilla E."/>
            <person name="Klenk H.-P."/>
            <person name="Eisen J.A."/>
        </authorList>
    </citation>
    <scope>NUCLEOTIDE SEQUENCE [LARGE SCALE GENOMIC DNA]</scope>
    <source>
        <strain>DSM 19672</strain>
    </source>
</reference>
<dbReference type="OrthoDB" id="9805215at2"/>
<evidence type="ECO:0000313" key="11">
    <source>
        <dbReference type="Proteomes" id="UP000007039"/>
    </source>
</evidence>
<feature type="domain" description="MTTase N-terminal" evidence="8">
    <location>
        <begin position="1"/>
        <end position="110"/>
    </location>
</feature>
<dbReference type="RefSeq" id="WP_013450728.1">
    <property type="nucleotide sequence ID" value="NC_014758.1"/>
</dbReference>
<dbReference type="SFLD" id="SFLDG01061">
    <property type="entry name" value="methylthiotransferase"/>
    <property type="match status" value="1"/>
</dbReference>
<evidence type="ECO:0000256" key="7">
    <source>
        <dbReference type="ARBA" id="ARBA00023014"/>
    </source>
</evidence>
<keyword evidence="2" id="KW-0004">4Fe-4S</keyword>
<evidence type="ECO:0000256" key="6">
    <source>
        <dbReference type="ARBA" id="ARBA00023004"/>
    </source>
</evidence>
<dbReference type="GO" id="GO:0046872">
    <property type="term" value="F:metal ion binding"/>
    <property type="evidence" value="ECO:0007669"/>
    <property type="project" value="UniProtKB-KW"/>
</dbReference>
<evidence type="ECO:0000256" key="4">
    <source>
        <dbReference type="ARBA" id="ARBA00022691"/>
    </source>
</evidence>
<dbReference type="GO" id="GO:0035598">
    <property type="term" value="F:tRNA (N(6)-L-threonylcarbamoyladenosine(37)-C(2))-methylthiotransferase activity"/>
    <property type="evidence" value="ECO:0007669"/>
    <property type="project" value="TreeGrafter"/>
</dbReference>
<dbReference type="SMART" id="SM00729">
    <property type="entry name" value="Elp3"/>
    <property type="match status" value="1"/>
</dbReference>
<dbReference type="InterPro" id="IPR020612">
    <property type="entry name" value="Methylthiotransferase_CS"/>
</dbReference>
<keyword evidence="6" id="KW-0408">Iron</keyword>
<keyword evidence="11" id="KW-1185">Reference proteome</keyword>
<dbReference type="Pfam" id="PF04055">
    <property type="entry name" value="Radical_SAM"/>
    <property type="match status" value="1"/>
</dbReference>
<dbReference type="eggNOG" id="COG0621">
    <property type="taxonomic scope" value="Bacteria"/>
</dbReference>
<dbReference type="EMBL" id="CP002347">
    <property type="protein sequence ID" value="ADR18515.1"/>
    <property type="molecule type" value="Genomic_DNA"/>
</dbReference>
<dbReference type="Pfam" id="PF00919">
    <property type="entry name" value="UPF0004"/>
    <property type="match status" value="1"/>
</dbReference>
<gene>
    <name evidence="10" type="ordered locus">Calni_0603</name>
</gene>
<dbReference type="PANTHER" id="PTHR11918:SF45">
    <property type="entry name" value="THREONYLCARBAMOYLADENOSINE TRNA METHYLTHIOTRANSFERASE"/>
    <property type="match status" value="1"/>
</dbReference>
<dbReference type="InterPro" id="IPR007197">
    <property type="entry name" value="rSAM"/>
</dbReference>
<keyword evidence="7" id="KW-0411">Iron-sulfur</keyword>
<dbReference type="InterPro" id="IPR006638">
    <property type="entry name" value="Elp3/MiaA/NifB-like_rSAM"/>
</dbReference>
<comment type="cofactor">
    <cofactor evidence="1">
        <name>[4Fe-4S] cluster</name>
        <dbReference type="ChEBI" id="CHEBI:49883"/>
    </cofactor>
</comment>
<dbReference type="Gene3D" id="3.40.50.12160">
    <property type="entry name" value="Methylthiotransferase, N-terminal domain"/>
    <property type="match status" value="1"/>
</dbReference>
<evidence type="ECO:0000256" key="5">
    <source>
        <dbReference type="ARBA" id="ARBA00022723"/>
    </source>
</evidence>
<dbReference type="PROSITE" id="PS01278">
    <property type="entry name" value="MTTASE_RADICAL"/>
    <property type="match status" value="1"/>
</dbReference>
<organism evidence="10 11">
    <name type="scientific">Calditerrivibrio nitroreducens (strain DSM 19672 / NBRC 101217 / Yu37-1)</name>
    <dbReference type="NCBI Taxonomy" id="768670"/>
    <lineage>
        <taxon>Bacteria</taxon>
        <taxon>Pseudomonadati</taxon>
        <taxon>Deferribacterota</taxon>
        <taxon>Deferribacteres</taxon>
        <taxon>Deferribacterales</taxon>
        <taxon>Calditerrivibrionaceae</taxon>
    </lineage>
</organism>
<evidence type="ECO:0000313" key="10">
    <source>
        <dbReference type="EMBL" id="ADR18515.1"/>
    </source>
</evidence>
<feature type="domain" description="Radical SAM core" evidence="9">
    <location>
        <begin position="129"/>
        <end position="357"/>
    </location>
</feature>